<keyword evidence="2" id="KW-1185">Reference proteome</keyword>
<dbReference type="Proteomes" id="UP000065807">
    <property type="component" value="Chromosome"/>
</dbReference>
<protein>
    <submittedName>
        <fullName evidence="1">Uncharacterized protein</fullName>
    </submittedName>
</protein>
<dbReference type="EMBL" id="AP014924">
    <property type="protein sequence ID" value="BAS27808.1"/>
    <property type="molecule type" value="Genomic_DNA"/>
</dbReference>
<dbReference type="AlphaFoldDB" id="A0A0K2SL18"/>
<name>A0A0K2SL18_LIMPI</name>
<reference evidence="2" key="1">
    <citation type="submission" date="2015-07" db="EMBL/GenBank/DDBJ databases">
        <title>Complete genome sequence and phylogenetic analysis of Limnochorda pilosa.</title>
        <authorList>
            <person name="Watanabe M."/>
            <person name="Kojima H."/>
            <person name="Fukui M."/>
        </authorList>
    </citation>
    <scope>NUCLEOTIDE SEQUENCE [LARGE SCALE GENOMIC DNA]</scope>
    <source>
        <strain evidence="2">HC45</strain>
    </source>
</reference>
<dbReference type="Pfam" id="PF10842">
    <property type="entry name" value="DUF2642"/>
    <property type="match status" value="1"/>
</dbReference>
<dbReference type="InterPro" id="IPR020139">
    <property type="entry name" value="DUF2642"/>
</dbReference>
<evidence type="ECO:0000313" key="1">
    <source>
        <dbReference type="EMBL" id="BAS27808.1"/>
    </source>
</evidence>
<reference evidence="2" key="2">
    <citation type="journal article" date="2016" name="Int. J. Syst. Evol. Microbiol.">
        <title>Complete genome sequence and cell structure of Limnochorda pilosa, a Gram-negative spore-former within the phylum Firmicutes.</title>
        <authorList>
            <person name="Watanabe M."/>
            <person name="Kojima H."/>
            <person name="Fukui M."/>
        </authorList>
    </citation>
    <scope>NUCLEOTIDE SEQUENCE [LARGE SCALE GENOMIC DNA]</scope>
    <source>
        <strain evidence="2">HC45</strain>
    </source>
</reference>
<evidence type="ECO:0000313" key="2">
    <source>
        <dbReference type="Proteomes" id="UP000065807"/>
    </source>
</evidence>
<gene>
    <name evidence="1" type="ORF">LIP_1967</name>
</gene>
<dbReference type="RefSeq" id="WP_068137179.1">
    <property type="nucleotide sequence ID" value="NZ_AP014924.1"/>
</dbReference>
<proteinExistence type="predicted"/>
<accession>A0A0K2SL18</accession>
<dbReference type="KEGG" id="lpil:LIP_1967"/>
<sequence length="89" mass="9912">MVWRSWQLKPSPGTGTFAAHMAGLVNREVEVATTCGRLAGTVAAAFRDHLVLLDGRRVRHHVRYEEICWVREGRSGAMEADRPAESRPA</sequence>
<organism evidence="1 2">
    <name type="scientific">Limnochorda pilosa</name>
    <dbReference type="NCBI Taxonomy" id="1555112"/>
    <lineage>
        <taxon>Bacteria</taxon>
        <taxon>Bacillati</taxon>
        <taxon>Bacillota</taxon>
        <taxon>Limnochordia</taxon>
        <taxon>Limnochordales</taxon>
        <taxon>Limnochordaceae</taxon>
        <taxon>Limnochorda</taxon>
    </lineage>
</organism>